<dbReference type="Proteomes" id="UP000649826">
    <property type="component" value="Unassembled WGS sequence"/>
</dbReference>
<proteinExistence type="inferred from homology"/>
<evidence type="ECO:0000256" key="5">
    <source>
        <dbReference type="ARBA" id="ARBA00048542"/>
    </source>
</evidence>
<comment type="catalytic activity">
    <reaction evidence="6">
        <text>2 a quinone + NADH + H(+) = 2 a 1,4-benzosemiquinone + NAD(+)</text>
        <dbReference type="Rhea" id="RHEA:65952"/>
        <dbReference type="ChEBI" id="CHEBI:15378"/>
        <dbReference type="ChEBI" id="CHEBI:57540"/>
        <dbReference type="ChEBI" id="CHEBI:57945"/>
        <dbReference type="ChEBI" id="CHEBI:132124"/>
        <dbReference type="ChEBI" id="CHEBI:134225"/>
    </reaction>
</comment>
<name>A0ABR7IEK7_9FIRM</name>
<evidence type="ECO:0000256" key="4">
    <source>
        <dbReference type="ARBA" id="ARBA00023027"/>
    </source>
</evidence>
<evidence type="ECO:0000256" key="6">
    <source>
        <dbReference type="HAMAP-Rule" id="MF_01216"/>
    </source>
</evidence>
<dbReference type="PANTHER" id="PTHR43741:SF4">
    <property type="entry name" value="FMN-DEPENDENT NADH:QUINONE OXIDOREDUCTASE"/>
    <property type="match status" value="1"/>
</dbReference>
<comment type="catalytic activity">
    <reaction evidence="5">
        <text>N,N-dimethyl-1,4-phenylenediamine + anthranilate + 2 NAD(+) = 2-(4-dimethylaminophenyl)diazenylbenzoate + 2 NADH + 2 H(+)</text>
        <dbReference type="Rhea" id="RHEA:55872"/>
        <dbReference type="ChEBI" id="CHEBI:15378"/>
        <dbReference type="ChEBI" id="CHEBI:15783"/>
        <dbReference type="ChEBI" id="CHEBI:16567"/>
        <dbReference type="ChEBI" id="CHEBI:57540"/>
        <dbReference type="ChEBI" id="CHEBI:57945"/>
        <dbReference type="ChEBI" id="CHEBI:71579"/>
        <dbReference type="EC" id="1.7.1.17"/>
    </reaction>
    <physiologicalReaction direction="right-to-left" evidence="5">
        <dbReference type="Rhea" id="RHEA:55874"/>
    </physiologicalReaction>
</comment>
<evidence type="ECO:0000256" key="2">
    <source>
        <dbReference type="ARBA" id="ARBA00022643"/>
    </source>
</evidence>
<feature type="domain" description="Flavodoxin-like fold" evidence="7">
    <location>
        <begin position="3"/>
        <end position="191"/>
    </location>
</feature>
<reference evidence="8 9" key="1">
    <citation type="submission" date="2020-08" db="EMBL/GenBank/DDBJ databases">
        <title>Genome public.</title>
        <authorList>
            <person name="Liu C."/>
            <person name="Sun Q."/>
        </authorList>
    </citation>
    <scope>NUCLEOTIDE SEQUENCE [LARGE SCALE GENOMIC DNA]</scope>
    <source>
        <strain evidence="8 9">M29</strain>
    </source>
</reference>
<comment type="cofactor">
    <cofactor evidence="6">
        <name>FMN</name>
        <dbReference type="ChEBI" id="CHEBI:58210"/>
    </cofactor>
    <text evidence="6">Binds 1 FMN per subunit.</text>
</comment>
<dbReference type="EC" id="1.6.5.-" evidence="6"/>
<comment type="caution">
    <text evidence="8">The sequence shown here is derived from an EMBL/GenBank/DDBJ whole genome shotgun (WGS) entry which is preliminary data.</text>
</comment>
<accession>A0ABR7IEK7</accession>
<dbReference type="SUPFAM" id="SSF52218">
    <property type="entry name" value="Flavoproteins"/>
    <property type="match status" value="1"/>
</dbReference>
<keyword evidence="3 6" id="KW-0560">Oxidoreductase</keyword>
<evidence type="ECO:0000256" key="1">
    <source>
        <dbReference type="ARBA" id="ARBA00022630"/>
    </source>
</evidence>
<keyword evidence="2 6" id="KW-0288">FMN</keyword>
<sequence length="199" mass="22867">MKKTILVIDACVRQEESRTRKLLTTALDTMKVQHPDWKFEVLDLNKMDLKYWTTDTLKARDEFLMKRDYTAPVFQYGNQFREADGIVVAAPFWDLSIPAVLKVYIENISADGITFKCDESGMHGICKGQWMLFLTTRGGIWADSHMELGSRYMEALCQFFGIDQYNCVYADGIDVQELDGEKILEAAIEETAHISRMLN</sequence>
<gene>
    <name evidence="6" type="primary">azoR</name>
    <name evidence="8" type="ORF">H8Z82_02045</name>
</gene>
<dbReference type="HAMAP" id="MF_01216">
    <property type="entry name" value="Azoreductase_type1"/>
    <property type="match status" value="1"/>
</dbReference>
<dbReference type="InterPro" id="IPR003680">
    <property type="entry name" value="Flavodoxin_fold"/>
</dbReference>
<comment type="function">
    <text evidence="6">Also exhibits azoreductase activity. Catalyzes the reductive cleavage of the azo bond in aromatic azo compounds to the corresponding amines.</text>
</comment>
<dbReference type="InterPro" id="IPR050104">
    <property type="entry name" value="FMN-dep_NADH:Q_OxRdtase_AzoR1"/>
</dbReference>
<dbReference type="PANTHER" id="PTHR43741">
    <property type="entry name" value="FMN-DEPENDENT NADH-AZOREDUCTASE 1"/>
    <property type="match status" value="1"/>
</dbReference>
<keyword evidence="4 6" id="KW-0520">NAD</keyword>
<evidence type="ECO:0000256" key="3">
    <source>
        <dbReference type="ARBA" id="ARBA00023002"/>
    </source>
</evidence>
<evidence type="ECO:0000313" key="8">
    <source>
        <dbReference type="EMBL" id="MBC5778455.1"/>
    </source>
</evidence>
<protein>
    <recommendedName>
        <fullName evidence="6">FMN dependent NADH:quinone oxidoreductase</fullName>
        <ecNumber evidence="6">1.6.5.-</ecNumber>
    </recommendedName>
    <alternativeName>
        <fullName evidence="6">Azo-dye reductase</fullName>
    </alternativeName>
    <alternativeName>
        <fullName evidence="6">FMN-dependent NADH-azo compound oxidoreductase</fullName>
    </alternativeName>
    <alternativeName>
        <fullName evidence="6">FMN-dependent NADH-azoreductase</fullName>
        <ecNumber evidence="6">1.7.1.17</ecNumber>
    </alternativeName>
</protein>
<feature type="binding site" evidence="6">
    <location>
        <begin position="136"/>
        <end position="139"/>
    </location>
    <ligand>
        <name>FMN</name>
        <dbReference type="ChEBI" id="CHEBI:58210"/>
    </ligand>
</feature>
<dbReference type="RefSeq" id="WP_186994088.1">
    <property type="nucleotide sequence ID" value="NZ_JACOQG010000002.1"/>
</dbReference>
<organism evidence="8 9">
    <name type="scientific">Blautia difficilis</name>
    <dbReference type="NCBI Taxonomy" id="2763027"/>
    <lineage>
        <taxon>Bacteria</taxon>
        <taxon>Bacillati</taxon>
        <taxon>Bacillota</taxon>
        <taxon>Clostridia</taxon>
        <taxon>Lachnospirales</taxon>
        <taxon>Lachnospiraceae</taxon>
        <taxon>Blautia</taxon>
    </lineage>
</organism>
<comment type="subunit">
    <text evidence="6">Homodimer.</text>
</comment>
<comment type="caution">
    <text evidence="6">Lacks conserved residue(s) required for the propagation of feature annotation.</text>
</comment>
<dbReference type="EC" id="1.7.1.17" evidence="6"/>
<dbReference type="InterPro" id="IPR029039">
    <property type="entry name" value="Flavoprotein-like_sf"/>
</dbReference>
<dbReference type="EMBL" id="JACOQG010000002">
    <property type="protein sequence ID" value="MBC5778455.1"/>
    <property type="molecule type" value="Genomic_DNA"/>
</dbReference>
<evidence type="ECO:0000259" key="7">
    <source>
        <dbReference type="Pfam" id="PF02525"/>
    </source>
</evidence>
<comment type="function">
    <text evidence="6">Quinone reductase that provides resistance to thiol-specific stress caused by electrophilic quinones.</text>
</comment>
<dbReference type="Gene3D" id="3.40.50.360">
    <property type="match status" value="1"/>
</dbReference>
<comment type="similarity">
    <text evidence="6">Belongs to the azoreductase type 1 family.</text>
</comment>
<evidence type="ECO:0000313" key="9">
    <source>
        <dbReference type="Proteomes" id="UP000649826"/>
    </source>
</evidence>
<keyword evidence="1 6" id="KW-0285">Flavoprotein</keyword>
<dbReference type="InterPro" id="IPR023048">
    <property type="entry name" value="NADH:quinone_OxRdtase_FMN_depd"/>
</dbReference>
<keyword evidence="9" id="KW-1185">Reference proteome</keyword>
<dbReference type="Pfam" id="PF02525">
    <property type="entry name" value="Flavodoxin_2"/>
    <property type="match status" value="1"/>
</dbReference>